<reference evidence="1" key="1">
    <citation type="submission" date="2019-08" db="EMBL/GenBank/DDBJ databases">
        <authorList>
            <person name="Kucharzyk K."/>
            <person name="Murdoch R.W."/>
            <person name="Higgins S."/>
            <person name="Loffler F."/>
        </authorList>
    </citation>
    <scope>NUCLEOTIDE SEQUENCE</scope>
</reference>
<sequence>MHGIRGRQQLQRGAHAGGRHVVGFDLGGADHEDVVFLGRDIDRVARMHQPRGPRQRHLGRMQAHHLAAHAAQRVPGGLGAQAPAVEHQIGLADAAGCEVFDLARCVPVHLHTKLGHGHFQRRQQLAVVELAFAGQVHAVGKAGGHRWLERIHLGTVQHLQRLEFGDLRLGLRQLVLKAAGFARVEPVPQDQRAVLLEVDRRR</sequence>
<dbReference type="AlphaFoldDB" id="A0A645ENE0"/>
<proteinExistence type="predicted"/>
<dbReference type="EMBL" id="VSSQ01048025">
    <property type="protein sequence ID" value="MPN02063.1"/>
    <property type="molecule type" value="Genomic_DNA"/>
</dbReference>
<evidence type="ECO:0000313" key="1">
    <source>
        <dbReference type="EMBL" id="MPN02063.1"/>
    </source>
</evidence>
<protein>
    <submittedName>
        <fullName evidence="1">Uncharacterized protein</fullName>
    </submittedName>
</protein>
<gene>
    <name evidence="1" type="ORF">SDC9_149276</name>
</gene>
<comment type="caution">
    <text evidence="1">The sequence shown here is derived from an EMBL/GenBank/DDBJ whole genome shotgun (WGS) entry which is preliminary data.</text>
</comment>
<accession>A0A645ENE0</accession>
<organism evidence="1">
    <name type="scientific">bioreactor metagenome</name>
    <dbReference type="NCBI Taxonomy" id="1076179"/>
    <lineage>
        <taxon>unclassified sequences</taxon>
        <taxon>metagenomes</taxon>
        <taxon>ecological metagenomes</taxon>
    </lineage>
</organism>
<name>A0A645ENE0_9ZZZZ</name>